<proteinExistence type="predicted"/>
<dbReference type="InterPro" id="IPR029063">
    <property type="entry name" value="SAM-dependent_MTases_sf"/>
</dbReference>
<evidence type="ECO:0000313" key="3">
    <source>
        <dbReference type="Proteomes" id="UP000559626"/>
    </source>
</evidence>
<dbReference type="GO" id="GO:0032259">
    <property type="term" value="P:methylation"/>
    <property type="evidence" value="ECO:0007669"/>
    <property type="project" value="UniProtKB-KW"/>
</dbReference>
<accession>A0A7Y0FKR2</accession>
<name>A0A7Y0FKR2_9BACT</name>
<dbReference type="AlphaFoldDB" id="A0A7Y0FKR2"/>
<dbReference type="SUPFAM" id="SSF53335">
    <property type="entry name" value="S-adenosyl-L-methionine-dependent methyltransferases"/>
    <property type="match status" value="1"/>
</dbReference>
<dbReference type="PANTHER" id="PTHR43591">
    <property type="entry name" value="METHYLTRANSFERASE"/>
    <property type="match status" value="1"/>
</dbReference>
<dbReference type="Proteomes" id="UP000559626">
    <property type="component" value="Unassembled WGS sequence"/>
</dbReference>
<gene>
    <name evidence="2" type="ORF">HHL22_00395</name>
</gene>
<evidence type="ECO:0000259" key="1">
    <source>
        <dbReference type="Pfam" id="PF08241"/>
    </source>
</evidence>
<dbReference type="EMBL" id="JABBGH010000001">
    <property type="protein sequence ID" value="NML63659.1"/>
    <property type="molecule type" value="Genomic_DNA"/>
</dbReference>
<dbReference type="PANTHER" id="PTHR43591:SF24">
    <property type="entry name" value="2-METHOXY-6-POLYPRENYL-1,4-BENZOQUINOL METHYLASE, MITOCHONDRIAL"/>
    <property type="match status" value="1"/>
</dbReference>
<protein>
    <submittedName>
        <fullName evidence="2">Methyltransferase domain-containing protein</fullName>
    </submittedName>
</protein>
<keyword evidence="3" id="KW-1185">Reference proteome</keyword>
<evidence type="ECO:0000313" key="2">
    <source>
        <dbReference type="EMBL" id="NML63659.1"/>
    </source>
</evidence>
<reference evidence="2 3" key="1">
    <citation type="submission" date="2020-04" db="EMBL/GenBank/DDBJ databases">
        <title>Hymenobacter polaris sp. nov., isolated from Arctic soil.</title>
        <authorList>
            <person name="Dahal R.H."/>
        </authorList>
    </citation>
    <scope>NUCLEOTIDE SEQUENCE [LARGE SCALE GENOMIC DNA]</scope>
    <source>
        <strain evidence="2 3">RP-2-7</strain>
    </source>
</reference>
<organism evidence="2 3">
    <name type="scientific">Hymenobacter polaris</name>
    <dbReference type="NCBI Taxonomy" id="2682546"/>
    <lineage>
        <taxon>Bacteria</taxon>
        <taxon>Pseudomonadati</taxon>
        <taxon>Bacteroidota</taxon>
        <taxon>Cytophagia</taxon>
        <taxon>Cytophagales</taxon>
        <taxon>Hymenobacteraceae</taxon>
        <taxon>Hymenobacter</taxon>
    </lineage>
</organism>
<dbReference type="InterPro" id="IPR013216">
    <property type="entry name" value="Methyltransf_11"/>
</dbReference>
<dbReference type="Gene3D" id="3.40.50.150">
    <property type="entry name" value="Vaccinia Virus protein VP39"/>
    <property type="match status" value="1"/>
</dbReference>
<comment type="caution">
    <text evidence="2">The sequence shown here is derived from an EMBL/GenBank/DDBJ whole genome shotgun (WGS) entry which is preliminary data.</text>
</comment>
<keyword evidence="2" id="KW-0808">Transferase</keyword>
<keyword evidence="2" id="KW-0489">Methyltransferase</keyword>
<feature type="domain" description="Methyltransferase type 11" evidence="1">
    <location>
        <begin position="3"/>
        <end position="48"/>
    </location>
</feature>
<dbReference type="RefSeq" id="WP_169529005.1">
    <property type="nucleotide sequence ID" value="NZ_JABBGH010000001.1"/>
</dbReference>
<dbReference type="CDD" id="cd02440">
    <property type="entry name" value="AdoMet_MTases"/>
    <property type="match status" value="1"/>
</dbReference>
<sequence>MTSDACALPFPNQQFDAVSCRMGFLFFPDMLLATQEMYRVLKPGGRLATSVWSAPPHNL</sequence>
<dbReference type="Pfam" id="PF08241">
    <property type="entry name" value="Methyltransf_11"/>
    <property type="match status" value="1"/>
</dbReference>
<dbReference type="GO" id="GO:0008757">
    <property type="term" value="F:S-adenosylmethionine-dependent methyltransferase activity"/>
    <property type="evidence" value="ECO:0007669"/>
    <property type="project" value="InterPro"/>
</dbReference>